<sequence length="131" mass="15174">MSASLRFPCPCCGYRLFQRPPGNHEKCPDCLWEDDLSQLRFPRMPGSANGVSLKQAQHNFIEFGTAERRHRGGGREPFDGESRDAAWRLLDPARDNIEEPQRGINYGDSYPFADTTVLYYWRATYWRRLAS</sequence>
<comment type="caution">
    <text evidence="2">The sequence shown here is derived from an EMBL/GenBank/DDBJ whole genome shotgun (WGS) entry which is preliminary data.</text>
</comment>
<feature type="domain" description="Cysteine-rich CPCC" evidence="1">
    <location>
        <begin position="7"/>
        <end position="78"/>
    </location>
</feature>
<accession>A0A1F6T8V5</accession>
<protein>
    <submittedName>
        <fullName evidence="2">Hydrolase</fullName>
    </submittedName>
</protein>
<dbReference type="AlphaFoldDB" id="A0A1F6T8V5"/>
<dbReference type="InterPro" id="IPR025983">
    <property type="entry name" value="Cys_rich_CPCC"/>
</dbReference>
<gene>
    <name evidence="2" type="ORF">A2140_05430</name>
</gene>
<organism evidence="2 3">
    <name type="scientific">Candidatus Muproteobacteria bacterium RBG_16_62_13</name>
    <dbReference type="NCBI Taxonomy" id="1817756"/>
    <lineage>
        <taxon>Bacteria</taxon>
        <taxon>Pseudomonadati</taxon>
        <taxon>Pseudomonadota</taxon>
        <taxon>Candidatus Muproteobacteria</taxon>
    </lineage>
</organism>
<name>A0A1F6T8V5_9PROT</name>
<dbReference type="Proteomes" id="UP000178379">
    <property type="component" value="Unassembled WGS sequence"/>
</dbReference>
<evidence type="ECO:0000313" key="2">
    <source>
        <dbReference type="EMBL" id="OGI41550.1"/>
    </source>
</evidence>
<dbReference type="EMBL" id="MFSQ01000007">
    <property type="protein sequence ID" value="OGI41550.1"/>
    <property type="molecule type" value="Genomic_DNA"/>
</dbReference>
<evidence type="ECO:0000259" key="1">
    <source>
        <dbReference type="Pfam" id="PF14206"/>
    </source>
</evidence>
<evidence type="ECO:0000313" key="3">
    <source>
        <dbReference type="Proteomes" id="UP000178379"/>
    </source>
</evidence>
<dbReference type="STRING" id="1817756.A2140_05430"/>
<dbReference type="Pfam" id="PF14206">
    <property type="entry name" value="Cys_rich_CPCC"/>
    <property type="match status" value="1"/>
</dbReference>
<proteinExistence type="predicted"/>
<reference evidence="2 3" key="1">
    <citation type="journal article" date="2016" name="Nat. Commun.">
        <title>Thousands of microbial genomes shed light on interconnected biogeochemical processes in an aquifer system.</title>
        <authorList>
            <person name="Anantharaman K."/>
            <person name="Brown C.T."/>
            <person name="Hug L.A."/>
            <person name="Sharon I."/>
            <person name="Castelle C.J."/>
            <person name="Probst A.J."/>
            <person name="Thomas B.C."/>
            <person name="Singh A."/>
            <person name="Wilkins M.J."/>
            <person name="Karaoz U."/>
            <person name="Brodie E.L."/>
            <person name="Williams K.H."/>
            <person name="Hubbard S.S."/>
            <person name="Banfield J.F."/>
        </authorList>
    </citation>
    <scope>NUCLEOTIDE SEQUENCE [LARGE SCALE GENOMIC DNA]</scope>
</reference>
<keyword evidence="2" id="KW-0378">Hydrolase</keyword>
<dbReference type="GO" id="GO:0016787">
    <property type="term" value="F:hydrolase activity"/>
    <property type="evidence" value="ECO:0007669"/>
    <property type="project" value="UniProtKB-KW"/>
</dbReference>